<evidence type="ECO:0000256" key="1">
    <source>
        <dbReference type="SAM" id="MobiDB-lite"/>
    </source>
</evidence>
<dbReference type="RefSeq" id="WP_110130798.1">
    <property type="nucleotide sequence ID" value="NZ_QHJQ01000004.1"/>
</dbReference>
<dbReference type="AlphaFoldDB" id="A0A317ZFK0"/>
<feature type="region of interest" description="Disordered" evidence="1">
    <location>
        <begin position="104"/>
        <end position="152"/>
    </location>
</feature>
<dbReference type="Proteomes" id="UP000247099">
    <property type="component" value="Unassembled WGS sequence"/>
</dbReference>
<organism evidence="2 3">
    <name type="scientific">Coraliomargarita sinensis</name>
    <dbReference type="NCBI Taxonomy" id="2174842"/>
    <lineage>
        <taxon>Bacteria</taxon>
        <taxon>Pseudomonadati</taxon>
        <taxon>Verrucomicrobiota</taxon>
        <taxon>Opitutia</taxon>
        <taxon>Puniceicoccales</taxon>
        <taxon>Coraliomargaritaceae</taxon>
        <taxon>Coraliomargarita</taxon>
    </lineage>
</organism>
<name>A0A317ZFK0_9BACT</name>
<keyword evidence="3" id="KW-1185">Reference proteome</keyword>
<evidence type="ECO:0000313" key="2">
    <source>
        <dbReference type="EMBL" id="PXA04345.1"/>
    </source>
</evidence>
<reference evidence="2 3" key="1">
    <citation type="submission" date="2018-05" db="EMBL/GenBank/DDBJ databases">
        <title>Coraliomargarita sinensis sp. nov., isolated from a marine solar saltern.</title>
        <authorList>
            <person name="Zhou L.Y."/>
        </authorList>
    </citation>
    <scope>NUCLEOTIDE SEQUENCE [LARGE SCALE GENOMIC DNA]</scope>
    <source>
        <strain evidence="2 3">WN38</strain>
    </source>
</reference>
<protein>
    <submittedName>
        <fullName evidence="2">Uncharacterized protein</fullName>
    </submittedName>
</protein>
<accession>A0A317ZFK0</accession>
<dbReference type="InParanoid" id="A0A317ZFK0"/>
<sequence>MENESEHSHQIILRGGMYSLCFDAAAWKRFQENDGDYARLTSNQHDSMQAQTLIWAAMNDEARAAFDRPQKLSFHLGYTDLQAIRKTVGDLVRTGALLAFVSDSVSGSNEAEPAVEKSGSPKDKPIQPSRPLPKPTRFKRQAEPGIISKWGL</sequence>
<dbReference type="EMBL" id="QHJQ01000004">
    <property type="protein sequence ID" value="PXA04345.1"/>
    <property type="molecule type" value="Genomic_DNA"/>
</dbReference>
<proteinExistence type="predicted"/>
<evidence type="ECO:0000313" key="3">
    <source>
        <dbReference type="Proteomes" id="UP000247099"/>
    </source>
</evidence>
<comment type="caution">
    <text evidence="2">The sequence shown here is derived from an EMBL/GenBank/DDBJ whole genome shotgun (WGS) entry which is preliminary data.</text>
</comment>
<gene>
    <name evidence="2" type="ORF">DDZ13_07375</name>
</gene>